<dbReference type="SUPFAM" id="SSF161098">
    <property type="entry name" value="MetI-like"/>
    <property type="match status" value="1"/>
</dbReference>
<dbReference type="Pfam" id="PF00528">
    <property type="entry name" value="BPD_transp_1"/>
    <property type="match status" value="1"/>
</dbReference>
<keyword evidence="4 7" id="KW-0812">Transmembrane</keyword>
<keyword evidence="3" id="KW-1003">Cell membrane</keyword>
<feature type="transmembrane region" description="Helical" evidence="7">
    <location>
        <begin position="242"/>
        <end position="264"/>
    </location>
</feature>
<dbReference type="RefSeq" id="WP_343974942.1">
    <property type="nucleotide sequence ID" value="NZ_BAAAJG010000008.1"/>
</dbReference>
<dbReference type="PROSITE" id="PS50928">
    <property type="entry name" value="ABC_TM1"/>
    <property type="match status" value="1"/>
</dbReference>
<feature type="transmembrane region" description="Helical" evidence="7">
    <location>
        <begin position="110"/>
        <end position="130"/>
    </location>
</feature>
<evidence type="ECO:0000256" key="6">
    <source>
        <dbReference type="ARBA" id="ARBA00023136"/>
    </source>
</evidence>
<keyword evidence="5 7" id="KW-1133">Transmembrane helix</keyword>
<comment type="subcellular location">
    <subcellularLocation>
        <location evidence="1 7">Cell membrane</location>
        <topology evidence="1 7">Multi-pass membrane protein</topology>
    </subcellularLocation>
</comment>
<proteinExistence type="inferred from homology"/>
<dbReference type="CDD" id="cd06261">
    <property type="entry name" value="TM_PBP2"/>
    <property type="match status" value="1"/>
</dbReference>
<reference evidence="10" key="1">
    <citation type="journal article" date="2019" name="Int. J. Syst. Evol. Microbiol.">
        <title>The Global Catalogue of Microorganisms (GCM) 10K type strain sequencing project: providing services to taxonomists for standard genome sequencing and annotation.</title>
        <authorList>
            <consortium name="The Broad Institute Genomics Platform"/>
            <consortium name="The Broad Institute Genome Sequencing Center for Infectious Disease"/>
            <person name="Wu L."/>
            <person name="Ma J."/>
        </authorList>
    </citation>
    <scope>NUCLEOTIDE SEQUENCE [LARGE SCALE GENOMIC DNA]</scope>
    <source>
        <strain evidence="10">JCM 12165</strain>
    </source>
</reference>
<comment type="similarity">
    <text evidence="7">Belongs to the binding-protein-dependent transport system permease family.</text>
</comment>
<evidence type="ECO:0000259" key="8">
    <source>
        <dbReference type="PROSITE" id="PS50928"/>
    </source>
</evidence>
<feature type="transmembrane region" description="Helical" evidence="7">
    <location>
        <begin position="142"/>
        <end position="161"/>
    </location>
</feature>
<evidence type="ECO:0000256" key="1">
    <source>
        <dbReference type="ARBA" id="ARBA00004651"/>
    </source>
</evidence>
<dbReference type="InterPro" id="IPR000515">
    <property type="entry name" value="MetI-like"/>
</dbReference>
<evidence type="ECO:0000256" key="5">
    <source>
        <dbReference type="ARBA" id="ARBA00022989"/>
    </source>
</evidence>
<dbReference type="Proteomes" id="UP001597145">
    <property type="component" value="Unassembled WGS sequence"/>
</dbReference>
<feature type="transmembrane region" description="Helical" evidence="7">
    <location>
        <begin position="182"/>
        <end position="207"/>
    </location>
</feature>
<dbReference type="PANTHER" id="PTHR32243">
    <property type="entry name" value="MALTOSE TRANSPORT SYSTEM PERMEASE-RELATED"/>
    <property type="match status" value="1"/>
</dbReference>
<dbReference type="Gene3D" id="1.10.3720.10">
    <property type="entry name" value="MetI-like"/>
    <property type="match status" value="1"/>
</dbReference>
<dbReference type="PANTHER" id="PTHR32243:SF18">
    <property type="entry name" value="INNER MEMBRANE ABC TRANSPORTER PERMEASE PROTEIN YCJP"/>
    <property type="match status" value="1"/>
</dbReference>
<gene>
    <name evidence="9" type="ORF">ACFSCY_06460</name>
</gene>
<sequence>MLPRPLQVVSVVLLCAFALAPVAFMLISSVSPDVAVASGDLFPDELAFGNYVELWSTLQLANGLANSLVVSLSAAVLATAFAVGTAYCLVRFTFVGRRSFLRSLLGLQTIPSALLLLPLFVVFFSVDSYLGIQLVGTRTGMVITYLTFALPFATWVMVTYLRTIPLSLEEAGLIDGLTRFGVLWRIVVPLAFPGMVVATIFSFLLGWNDVLFASILSSPQTRTAAMQLSAFAQSQEGGAIPLYGQLMGASVVCAVPVVVLYLVFQRYLVGGLTSGGVKG</sequence>
<feature type="transmembrane region" description="Helical" evidence="7">
    <location>
        <begin position="68"/>
        <end position="90"/>
    </location>
</feature>
<keyword evidence="6 7" id="KW-0472">Membrane</keyword>
<keyword evidence="10" id="KW-1185">Reference proteome</keyword>
<dbReference type="EMBL" id="JBHUCP010000004">
    <property type="protein sequence ID" value="MFD1529077.1"/>
    <property type="molecule type" value="Genomic_DNA"/>
</dbReference>
<comment type="caution">
    <text evidence="9">The sequence shown here is derived from an EMBL/GenBank/DDBJ whole genome shotgun (WGS) entry which is preliminary data.</text>
</comment>
<evidence type="ECO:0000313" key="9">
    <source>
        <dbReference type="EMBL" id="MFD1529077.1"/>
    </source>
</evidence>
<protein>
    <submittedName>
        <fullName evidence="9">Carbohydrate ABC transporter permease</fullName>
    </submittedName>
</protein>
<dbReference type="InterPro" id="IPR035906">
    <property type="entry name" value="MetI-like_sf"/>
</dbReference>
<name>A0ABW4FGE5_9PSEU</name>
<feature type="domain" description="ABC transmembrane type-1" evidence="8">
    <location>
        <begin position="64"/>
        <end position="264"/>
    </location>
</feature>
<evidence type="ECO:0000256" key="2">
    <source>
        <dbReference type="ARBA" id="ARBA00022448"/>
    </source>
</evidence>
<keyword evidence="2 7" id="KW-0813">Transport</keyword>
<organism evidence="9 10">
    <name type="scientific">Pseudonocardia aurantiaca</name>
    <dbReference type="NCBI Taxonomy" id="75290"/>
    <lineage>
        <taxon>Bacteria</taxon>
        <taxon>Bacillati</taxon>
        <taxon>Actinomycetota</taxon>
        <taxon>Actinomycetes</taxon>
        <taxon>Pseudonocardiales</taxon>
        <taxon>Pseudonocardiaceae</taxon>
        <taxon>Pseudonocardia</taxon>
    </lineage>
</organism>
<evidence type="ECO:0000256" key="3">
    <source>
        <dbReference type="ARBA" id="ARBA00022475"/>
    </source>
</evidence>
<evidence type="ECO:0000256" key="4">
    <source>
        <dbReference type="ARBA" id="ARBA00022692"/>
    </source>
</evidence>
<evidence type="ECO:0000256" key="7">
    <source>
        <dbReference type="RuleBase" id="RU363032"/>
    </source>
</evidence>
<evidence type="ECO:0000313" key="10">
    <source>
        <dbReference type="Proteomes" id="UP001597145"/>
    </source>
</evidence>
<accession>A0ABW4FGE5</accession>
<dbReference type="InterPro" id="IPR050901">
    <property type="entry name" value="BP-dep_ABC_trans_perm"/>
</dbReference>